<sequence>MGNKAQDRDTKEIFLWIQSNNYLEVENYVKKNLLELNNTFDREGNNLLSFAVQSGYYEICELLIKNGLPINTRNKAGNTPLHYAIAYQKQRIIQLLIDSGANENIANDRNKTPWEGL</sequence>
<accession>A0A8J8NCB2</accession>
<comment type="caution">
    <text evidence="3">The sequence shown here is derived from an EMBL/GenBank/DDBJ whole genome shotgun (WGS) entry which is preliminary data.</text>
</comment>
<dbReference type="OrthoDB" id="163438at2759"/>
<evidence type="ECO:0000256" key="2">
    <source>
        <dbReference type="PROSITE-ProRule" id="PRU00023"/>
    </source>
</evidence>
<dbReference type="PANTHER" id="PTHR24119">
    <property type="entry name" value="ACYL-COA-BINDING DOMAIN-CONTAINING PROTEIN 6"/>
    <property type="match status" value="1"/>
</dbReference>
<evidence type="ECO:0000313" key="5">
    <source>
        <dbReference type="Proteomes" id="UP000785679"/>
    </source>
</evidence>
<feature type="repeat" description="ANK" evidence="2">
    <location>
        <begin position="76"/>
        <end position="108"/>
    </location>
</feature>
<dbReference type="Proteomes" id="UP000785679">
    <property type="component" value="Unassembled WGS sequence"/>
</dbReference>
<dbReference type="Pfam" id="PF12796">
    <property type="entry name" value="Ank_2"/>
    <property type="match status" value="1"/>
</dbReference>
<dbReference type="PROSITE" id="PS50088">
    <property type="entry name" value="ANK_REPEAT"/>
    <property type="match status" value="2"/>
</dbReference>
<gene>
    <name evidence="3" type="ORF">FGO68_gene15425</name>
    <name evidence="4" type="ORF">FGO68_gene2031</name>
</gene>
<evidence type="ECO:0000256" key="1">
    <source>
        <dbReference type="ARBA" id="ARBA00023121"/>
    </source>
</evidence>
<keyword evidence="1" id="KW-0446">Lipid-binding</keyword>
<organism evidence="3 5">
    <name type="scientific">Halteria grandinella</name>
    <dbReference type="NCBI Taxonomy" id="5974"/>
    <lineage>
        <taxon>Eukaryota</taxon>
        <taxon>Sar</taxon>
        <taxon>Alveolata</taxon>
        <taxon>Ciliophora</taxon>
        <taxon>Intramacronucleata</taxon>
        <taxon>Spirotrichea</taxon>
        <taxon>Stichotrichia</taxon>
        <taxon>Sporadotrichida</taxon>
        <taxon>Halteriidae</taxon>
        <taxon>Halteria</taxon>
    </lineage>
</organism>
<dbReference type="EMBL" id="RRYP01026403">
    <property type="protein sequence ID" value="TNV71853.1"/>
    <property type="molecule type" value="Genomic_DNA"/>
</dbReference>
<evidence type="ECO:0000313" key="3">
    <source>
        <dbReference type="EMBL" id="TNV71845.1"/>
    </source>
</evidence>
<dbReference type="AlphaFoldDB" id="A0A8J8NCB2"/>
<dbReference type="PANTHER" id="PTHR24119:SF0">
    <property type="entry name" value="ACYL-COA-BINDING DOMAIN-CONTAINING PROTEIN 6"/>
    <property type="match status" value="1"/>
</dbReference>
<dbReference type="EMBL" id="RRYP01026549">
    <property type="protein sequence ID" value="TNV71845.1"/>
    <property type="molecule type" value="Genomic_DNA"/>
</dbReference>
<dbReference type="InterPro" id="IPR036770">
    <property type="entry name" value="Ankyrin_rpt-contain_sf"/>
</dbReference>
<proteinExistence type="predicted"/>
<protein>
    <recommendedName>
        <fullName evidence="6">Ankyrin repeat domain-containing protein</fullName>
    </recommendedName>
</protein>
<dbReference type="SUPFAM" id="SSF48403">
    <property type="entry name" value="Ankyrin repeat"/>
    <property type="match status" value="1"/>
</dbReference>
<evidence type="ECO:0008006" key="6">
    <source>
        <dbReference type="Google" id="ProtNLM"/>
    </source>
</evidence>
<dbReference type="PROSITE" id="PS50297">
    <property type="entry name" value="ANK_REP_REGION"/>
    <property type="match status" value="2"/>
</dbReference>
<dbReference type="InterPro" id="IPR002110">
    <property type="entry name" value="Ankyrin_rpt"/>
</dbReference>
<dbReference type="GO" id="GO:0000062">
    <property type="term" value="F:fatty-acyl-CoA binding"/>
    <property type="evidence" value="ECO:0007669"/>
    <property type="project" value="TreeGrafter"/>
</dbReference>
<reference evidence="3" key="1">
    <citation type="submission" date="2019-06" db="EMBL/GenBank/DDBJ databases">
        <authorList>
            <person name="Zheng W."/>
        </authorList>
    </citation>
    <scope>NUCLEOTIDE SEQUENCE</scope>
    <source>
        <strain evidence="3">QDHG01</strain>
    </source>
</reference>
<dbReference type="Gene3D" id="1.25.40.20">
    <property type="entry name" value="Ankyrin repeat-containing domain"/>
    <property type="match status" value="1"/>
</dbReference>
<keyword evidence="5" id="KW-1185">Reference proteome</keyword>
<keyword evidence="2" id="KW-0040">ANK repeat</keyword>
<evidence type="ECO:0000313" key="4">
    <source>
        <dbReference type="EMBL" id="TNV71853.1"/>
    </source>
</evidence>
<name>A0A8J8NCB2_HALGN</name>
<dbReference type="SMART" id="SM00248">
    <property type="entry name" value="ANK"/>
    <property type="match status" value="2"/>
</dbReference>
<feature type="repeat" description="ANK" evidence="2">
    <location>
        <begin position="43"/>
        <end position="75"/>
    </location>
</feature>